<evidence type="ECO:0000256" key="1">
    <source>
        <dbReference type="SAM" id="Phobius"/>
    </source>
</evidence>
<accession>A0A2S5A994</accession>
<keyword evidence="1" id="KW-0812">Transmembrane</keyword>
<dbReference type="Pfam" id="PF13858">
    <property type="entry name" value="DUF4199"/>
    <property type="match status" value="1"/>
</dbReference>
<protein>
    <recommendedName>
        <fullName evidence="4">DUF4199 domain-containing protein</fullName>
    </recommendedName>
</protein>
<dbReference type="InterPro" id="IPR025250">
    <property type="entry name" value="DUF4199"/>
</dbReference>
<comment type="caution">
    <text evidence="2">The sequence shown here is derived from an EMBL/GenBank/DDBJ whole genome shotgun (WGS) entry which is preliminary data.</text>
</comment>
<evidence type="ECO:0008006" key="4">
    <source>
        <dbReference type="Google" id="ProtNLM"/>
    </source>
</evidence>
<dbReference type="OrthoDB" id="5766000at2"/>
<keyword evidence="1" id="KW-1133">Transmembrane helix</keyword>
<dbReference type="AlphaFoldDB" id="A0A2S5A994"/>
<keyword evidence="1" id="KW-0472">Membrane</keyword>
<sequence>MIRTEFKWALVISLLNFIWLLLEYAVGLHDRYLSVLPYVTLFSIIIPVVFIRKALVEKRENEYLKNISFWQSMLSGSFITVVCSVISVFSMMIYFKLINPQFTDFMVEYVAKKAADNGENIAQASERARIYFSMKSYMQKAFGGTMLIGLLVTLFWSILIKRKTN</sequence>
<dbReference type="EMBL" id="PQVF01000001">
    <property type="protein sequence ID" value="POY38942.1"/>
    <property type="molecule type" value="Genomic_DNA"/>
</dbReference>
<dbReference type="Proteomes" id="UP000236893">
    <property type="component" value="Unassembled WGS sequence"/>
</dbReference>
<gene>
    <name evidence="2" type="ORF">C3K47_00110</name>
</gene>
<evidence type="ECO:0000313" key="2">
    <source>
        <dbReference type="EMBL" id="POY38942.1"/>
    </source>
</evidence>
<feature type="transmembrane region" description="Helical" evidence="1">
    <location>
        <begin position="32"/>
        <end position="51"/>
    </location>
</feature>
<feature type="transmembrane region" description="Helical" evidence="1">
    <location>
        <begin position="7"/>
        <end position="26"/>
    </location>
</feature>
<organism evidence="2 3">
    <name type="scientific">Solitalea longa</name>
    <dbReference type="NCBI Taxonomy" id="2079460"/>
    <lineage>
        <taxon>Bacteria</taxon>
        <taxon>Pseudomonadati</taxon>
        <taxon>Bacteroidota</taxon>
        <taxon>Sphingobacteriia</taxon>
        <taxon>Sphingobacteriales</taxon>
        <taxon>Sphingobacteriaceae</taxon>
        <taxon>Solitalea</taxon>
    </lineage>
</organism>
<proteinExistence type="predicted"/>
<feature type="transmembrane region" description="Helical" evidence="1">
    <location>
        <begin position="141"/>
        <end position="160"/>
    </location>
</feature>
<reference evidence="2 3" key="1">
    <citation type="submission" date="2018-01" db="EMBL/GenBank/DDBJ databases">
        <authorList>
            <person name="Gaut B.S."/>
            <person name="Morton B.R."/>
            <person name="Clegg M.T."/>
            <person name="Duvall M.R."/>
        </authorList>
    </citation>
    <scope>NUCLEOTIDE SEQUENCE [LARGE SCALE GENOMIC DNA]</scope>
    <source>
        <strain evidence="2 3">HR-AV</strain>
    </source>
</reference>
<name>A0A2S5A994_9SPHI</name>
<dbReference type="RefSeq" id="WP_103787044.1">
    <property type="nucleotide sequence ID" value="NZ_PQVF01000001.1"/>
</dbReference>
<evidence type="ECO:0000313" key="3">
    <source>
        <dbReference type="Proteomes" id="UP000236893"/>
    </source>
</evidence>
<keyword evidence="3" id="KW-1185">Reference proteome</keyword>
<feature type="transmembrane region" description="Helical" evidence="1">
    <location>
        <begin position="72"/>
        <end position="95"/>
    </location>
</feature>